<dbReference type="InterPro" id="IPR047324">
    <property type="entry name" value="LbH_gamma_CA-like"/>
</dbReference>
<dbReference type="PANTHER" id="PTHR13061">
    <property type="entry name" value="DYNACTIN SUBUNIT P25"/>
    <property type="match status" value="1"/>
</dbReference>
<protein>
    <submittedName>
        <fullName evidence="1">Gamma carbonic anhydrase family protein</fullName>
    </submittedName>
</protein>
<dbReference type="Pfam" id="PF00132">
    <property type="entry name" value="Hexapep"/>
    <property type="match status" value="1"/>
</dbReference>
<sequence>MAIYALGDQEPDIDPDAYVHPDAVVIGSVRIGPRSSVWPHAVLRGDDGEIVIGAGTSIQDGTVVHTTPFWPTTVGDDCVVGHNVHLEGCTIEDGSLVGSGSVVLHRAVVRSEALVGANALVTNDTEVPSRAMALGVPAVIKEDRVDPETMIQLGAQAYRDRIPRYRDGLRRLD</sequence>
<dbReference type="KEGG" id="ima:PO878_07130"/>
<gene>
    <name evidence="1" type="ORF">PO878_07130</name>
</gene>
<dbReference type="SUPFAM" id="SSF51161">
    <property type="entry name" value="Trimeric LpxA-like enzymes"/>
    <property type="match status" value="1"/>
</dbReference>
<dbReference type="EMBL" id="CP116942">
    <property type="protein sequence ID" value="WCO68500.1"/>
    <property type="molecule type" value="Genomic_DNA"/>
</dbReference>
<keyword evidence="2" id="KW-1185">Reference proteome</keyword>
<dbReference type="RefSeq" id="WP_272738016.1">
    <property type="nucleotide sequence ID" value="NZ_CP116942.1"/>
</dbReference>
<dbReference type="InterPro" id="IPR011004">
    <property type="entry name" value="Trimer_LpxA-like_sf"/>
</dbReference>
<dbReference type="CDD" id="cd04645">
    <property type="entry name" value="LbH_gamma_CA_like"/>
    <property type="match status" value="1"/>
</dbReference>
<dbReference type="PANTHER" id="PTHR13061:SF29">
    <property type="entry name" value="GAMMA CARBONIC ANHYDRASE-LIKE 1, MITOCHONDRIAL-RELATED"/>
    <property type="match status" value="1"/>
</dbReference>
<dbReference type="AlphaFoldDB" id="A0AAF0BX18"/>
<evidence type="ECO:0000313" key="2">
    <source>
        <dbReference type="Proteomes" id="UP001216390"/>
    </source>
</evidence>
<name>A0AAF0BX18_9ACTN</name>
<reference evidence="1" key="1">
    <citation type="submission" date="2023-01" db="EMBL/GenBank/DDBJ databases">
        <title>The diversity of Class Acidimicrobiia in South China Sea sediment environments and the proposal of Iamia marina sp. nov., a novel species of the genus Iamia.</title>
        <authorList>
            <person name="He Y."/>
            <person name="Tian X."/>
        </authorList>
    </citation>
    <scope>NUCLEOTIDE SEQUENCE</scope>
    <source>
        <strain evidence="1">DSM 19957</strain>
    </source>
</reference>
<proteinExistence type="predicted"/>
<dbReference type="Proteomes" id="UP001216390">
    <property type="component" value="Chromosome"/>
</dbReference>
<evidence type="ECO:0000313" key="1">
    <source>
        <dbReference type="EMBL" id="WCO68500.1"/>
    </source>
</evidence>
<dbReference type="InterPro" id="IPR001451">
    <property type="entry name" value="Hexapep"/>
</dbReference>
<dbReference type="InterPro" id="IPR050484">
    <property type="entry name" value="Transf_Hexapept/Carb_Anhydrase"/>
</dbReference>
<dbReference type="Gene3D" id="2.160.10.10">
    <property type="entry name" value="Hexapeptide repeat proteins"/>
    <property type="match status" value="1"/>
</dbReference>
<organism evidence="1 2">
    <name type="scientific">Iamia majanohamensis</name>
    <dbReference type="NCBI Taxonomy" id="467976"/>
    <lineage>
        <taxon>Bacteria</taxon>
        <taxon>Bacillati</taxon>
        <taxon>Actinomycetota</taxon>
        <taxon>Acidimicrobiia</taxon>
        <taxon>Acidimicrobiales</taxon>
        <taxon>Iamiaceae</taxon>
        <taxon>Iamia</taxon>
    </lineage>
</organism>
<accession>A0AAF0BX18</accession>